<dbReference type="EMBL" id="JACJQY010000013">
    <property type="protein sequence ID" value="MBD2317239.1"/>
    <property type="molecule type" value="Genomic_DNA"/>
</dbReference>
<accession>A0ABR8C9M4</accession>
<feature type="domain" description="Peptidoglycan binding-like" evidence="2">
    <location>
        <begin position="87"/>
        <end position="142"/>
    </location>
</feature>
<evidence type="ECO:0000313" key="3">
    <source>
        <dbReference type="EMBL" id="MBD2317239.1"/>
    </source>
</evidence>
<name>A0ABR8C9M4_9CYAN</name>
<dbReference type="InterPro" id="IPR036365">
    <property type="entry name" value="PGBD-like_sf"/>
</dbReference>
<keyword evidence="4" id="KW-1185">Reference proteome</keyword>
<dbReference type="Proteomes" id="UP000618445">
    <property type="component" value="Unassembled WGS sequence"/>
</dbReference>
<feature type="compositionally biased region" description="Low complexity" evidence="1">
    <location>
        <begin position="175"/>
        <end position="216"/>
    </location>
</feature>
<organism evidence="3 4">
    <name type="scientific">Phormidium tenue FACHB-1050</name>
    <dbReference type="NCBI Taxonomy" id="2692857"/>
    <lineage>
        <taxon>Bacteria</taxon>
        <taxon>Bacillati</taxon>
        <taxon>Cyanobacteriota</taxon>
        <taxon>Cyanophyceae</taxon>
        <taxon>Oscillatoriophycideae</taxon>
        <taxon>Oscillatoriales</taxon>
        <taxon>Oscillatoriaceae</taxon>
        <taxon>Phormidium</taxon>
    </lineage>
</organism>
<evidence type="ECO:0000256" key="1">
    <source>
        <dbReference type="SAM" id="MobiDB-lite"/>
    </source>
</evidence>
<reference evidence="3 4" key="1">
    <citation type="journal article" date="2020" name="ISME J.">
        <title>Comparative genomics reveals insights into cyanobacterial evolution and habitat adaptation.</title>
        <authorList>
            <person name="Chen M.Y."/>
            <person name="Teng W.K."/>
            <person name="Zhao L."/>
            <person name="Hu C.X."/>
            <person name="Zhou Y.K."/>
            <person name="Han B.P."/>
            <person name="Song L.R."/>
            <person name="Shu W.S."/>
        </authorList>
    </citation>
    <scope>NUCLEOTIDE SEQUENCE [LARGE SCALE GENOMIC DNA]</scope>
    <source>
        <strain evidence="3 4">FACHB-1050</strain>
    </source>
</reference>
<feature type="region of interest" description="Disordered" evidence="1">
    <location>
        <begin position="164"/>
        <end position="216"/>
    </location>
</feature>
<dbReference type="InterPro" id="IPR036366">
    <property type="entry name" value="PGBDSf"/>
</dbReference>
<protein>
    <submittedName>
        <fullName evidence="3">Peptidoglycan-binding protein</fullName>
    </submittedName>
</protein>
<feature type="compositionally biased region" description="Pro residues" evidence="1">
    <location>
        <begin position="164"/>
        <end position="174"/>
    </location>
</feature>
<comment type="caution">
    <text evidence="3">The sequence shown here is derived from an EMBL/GenBank/DDBJ whole genome shotgun (WGS) entry which is preliminary data.</text>
</comment>
<feature type="domain" description="Peptidoglycan binding-like" evidence="2">
    <location>
        <begin position="11"/>
        <end position="66"/>
    </location>
</feature>
<dbReference type="Pfam" id="PF01471">
    <property type="entry name" value="PG_binding_1"/>
    <property type="match status" value="2"/>
</dbReference>
<sequence>MDSILRQGSKGSAVSELQQLLQSKGFYTGKIDGDFGAGTTNAVLKFQKVNGLVTDGIVGSSSWAKLRAVVPTASSQGLPTLLSGSKGSAVAQAQQLLKDKGYYQGRIDGDFGMGTRDAIAAFQRANGLTVDGKVGEQTWKKLQAPAIADATPPVTFVEIVRPSPTPTTPAPSATPTPSIFVPTSTGTATTGTATTGTPTGSTTTSPPVATSPEPATSIPTASAISLVDAANSYSRARLPNQTAALNNLQAGIAPEILQQFFQRWQIASGQATTATSLQDALGGYNSAQMLNQNLALQWLQSQLLPQSLTQFRQDWSNLNAGIGSTTTTPFTPQPSPTPAPTSQLQLINLTDAVKVYKREANQVTALENLQASIPIQTMQQFFQRWSLASEQTAVAISLLDVFQDYDSQKFPSQVTALQWLEKELTTANLEQFSRDWQTI</sequence>
<dbReference type="SUPFAM" id="SSF47090">
    <property type="entry name" value="PGBD-like"/>
    <property type="match status" value="2"/>
</dbReference>
<gene>
    <name evidence="3" type="ORF">H6G05_10325</name>
</gene>
<dbReference type="Gene3D" id="1.10.101.10">
    <property type="entry name" value="PGBD-like superfamily/PGBD"/>
    <property type="match status" value="2"/>
</dbReference>
<dbReference type="RefSeq" id="WP_190578094.1">
    <property type="nucleotide sequence ID" value="NZ_CAWPQU010000005.1"/>
</dbReference>
<proteinExistence type="predicted"/>
<evidence type="ECO:0000313" key="4">
    <source>
        <dbReference type="Proteomes" id="UP000618445"/>
    </source>
</evidence>
<evidence type="ECO:0000259" key="2">
    <source>
        <dbReference type="Pfam" id="PF01471"/>
    </source>
</evidence>
<dbReference type="InterPro" id="IPR002477">
    <property type="entry name" value="Peptidoglycan-bd-like"/>
</dbReference>